<evidence type="ECO:0000313" key="14">
    <source>
        <dbReference type="Proteomes" id="UP000232323"/>
    </source>
</evidence>
<dbReference type="Gene3D" id="3.40.50.970">
    <property type="match status" value="1"/>
</dbReference>
<organism evidence="13 14">
    <name type="scientific">Chlamydomonas eustigma</name>
    <dbReference type="NCBI Taxonomy" id="1157962"/>
    <lineage>
        <taxon>Eukaryota</taxon>
        <taxon>Viridiplantae</taxon>
        <taxon>Chlorophyta</taxon>
        <taxon>core chlorophytes</taxon>
        <taxon>Chlorophyceae</taxon>
        <taxon>CS clade</taxon>
        <taxon>Chlamydomonadales</taxon>
        <taxon>Chlamydomonadaceae</taxon>
        <taxon>Chlamydomonas</taxon>
    </lineage>
</organism>
<dbReference type="Proteomes" id="UP000232323">
    <property type="component" value="Unassembled WGS sequence"/>
</dbReference>
<evidence type="ECO:0000256" key="2">
    <source>
        <dbReference type="ARBA" id="ARBA00004305"/>
    </source>
</evidence>
<dbReference type="SUPFAM" id="SSF52518">
    <property type="entry name" value="Thiamin diphosphate-binding fold (THDP-binding)"/>
    <property type="match status" value="1"/>
</dbReference>
<dbReference type="AlphaFoldDB" id="A0A250XCI5"/>
<proteinExistence type="inferred from homology"/>
<evidence type="ECO:0000256" key="7">
    <source>
        <dbReference type="ARBA" id="ARBA00022958"/>
    </source>
</evidence>
<keyword evidence="5" id="KW-0479">Metal-binding</keyword>
<evidence type="ECO:0000256" key="10">
    <source>
        <dbReference type="ARBA" id="ARBA00031050"/>
    </source>
</evidence>
<comment type="similarity">
    <text evidence="3">Belongs to the BCKDHA family.</text>
</comment>
<keyword evidence="7" id="KW-0630">Potassium</keyword>
<comment type="catalytic activity">
    <reaction evidence="11">
        <text>N(6)-[(R)-lipoyl]-L-lysyl-[protein] + 3-methyl-2-oxobutanoate + H(+) = N(6)-[(R)-S(8)-2-methylpropanoyldihydrolipoyl]-L-lysyl-[protein] + CO2</text>
        <dbReference type="Rhea" id="RHEA:13457"/>
        <dbReference type="Rhea" id="RHEA-COMP:10474"/>
        <dbReference type="Rhea" id="RHEA-COMP:10497"/>
        <dbReference type="ChEBI" id="CHEBI:11851"/>
        <dbReference type="ChEBI" id="CHEBI:15378"/>
        <dbReference type="ChEBI" id="CHEBI:16526"/>
        <dbReference type="ChEBI" id="CHEBI:83099"/>
        <dbReference type="ChEBI" id="CHEBI:83142"/>
        <dbReference type="EC" id="1.2.4.4"/>
    </reaction>
</comment>
<dbReference type="GO" id="GO:0003863">
    <property type="term" value="F:branched-chain 2-oxo acid dehydrogenase activity"/>
    <property type="evidence" value="ECO:0007669"/>
    <property type="project" value="UniProtKB-EC"/>
</dbReference>
<dbReference type="InterPro" id="IPR029061">
    <property type="entry name" value="THDP-binding"/>
</dbReference>
<dbReference type="GO" id="GO:0005759">
    <property type="term" value="C:mitochondrial matrix"/>
    <property type="evidence" value="ECO:0007669"/>
    <property type="project" value="UniProtKB-SubCell"/>
</dbReference>
<evidence type="ECO:0000256" key="6">
    <source>
        <dbReference type="ARBA" id="ARBA00022946"/>
    </source>
</evidence>
<comment type="cofactor">
    <cofactor evidence="1">
        <name>thiamine diphosphate</name>
        <dbReference type="ChEBI" id="CHEBI:58937"/>
    </cofactor>
</comment>
<dbReference type="STRING" id="1157962.A0A250XCI5"/>
<evidence type="ECO:0000256" key="8">
    <source>
        <dbReference type="ARBA" id="ARBA00023002"/>
    </source>
</evidence>
<dbReference type="OrthoDB" id="3845at2759"/>
<feature type="domain" description="Dehydrogenase E1 component" evidence="12">
    <location>
        <begin position="98"/>
        <end position="395"/>
    </location>
</feature>
<evidence type="ECO:0000313" key="13">
    <source>
        <dbReference type="EMBL" id="GAX80791.1"/>
    </source>
</evidence>
<dbReference type="GO" id="GO:0009083">
    <property type="term" value="P:branched-chain amino acid catabolic process"/>
    <property type="evidence" value="ECO:0007669"/>
    <property type="project" value="TreeGrafter"/>
</dbReference>
<comment type="subcellular location">
    <subcellularLocation>
        <location evidence="2">Mitochondrion matrix</location>
    </subcellularLocation>
</comment>
<dbReference type="InterPro" id="IPR050771">
    <property type="entry name" value="Alpha-ketoacid_DH_E1_comp"/>
</dbReference>
<keyword evidence="8" id="KW-0560">Oxidoreductase</keyword>
<dbReference type="PANTHER" id="PTHR43380">
    <property type="entry name" value="2-OXOISOVALERATE DEHYDROGENASE SUBUNIT ALPHA, MITOCHONDRIAL"/>
    <property type="match status" value="1"/>
</dbReference>
<dbReference type="CDD" id="cd02000">
    <property type="entry name" value="TPP_E1_PDC_ADC_BCADC"/>
    <property type="match status" value="1"/>
</dbReference>
<sequence>MYLIRLKESLSCQSISTYAWGCLRQISTSLKTQDDGSGTNYIDLPGGKVPLTGNLTFIGGPLQGPRIATYRTVDMTGRPVDGAHVPNNLDREISIKIYKTMATLQTMDTLFYEAQRQGRFSFYLTSQGEEATTVGSAAALHPEDIVFAQYREQGVLLWRGYTLAQFSNQLFGNNKDPGKGRQMPIHYGSKELNYHTISSPLATQLPHAVGAAYALKLSGSNAVTVAYFGEGAASEGDAHAAFNFAATLEVPCVFICRNNGYAISTPASEQYRGDGIVARGPMYGISAIRVDGGDVRAMYNAVREARQMAVASCRPVLVEAMSYRSGHHSTSDDSSRYRTTDEMRSWRARDPVARFRYWVQLQDWWSDKEEQAMRVTTRQQVLEAMEEAAKVPKASVSEMFTDVYSGPHLPWNLEEQYANTLKALEESPELKPSDMPIVSQ</sequence>
<reference evidence="13 14" key="1">
    <citation type="submission" date="2017-08" db="EMBL/GenBank/DDBJ databases">
        <title>Acidophilic green algal genome provides insights into adaptation to an acidic environment.</title>
        <authorList>
            <person name="Hirooka S."/>
            <person name="Hirose Y."/>
            <person name="Kanesaki Y."/>
            <person name="Higuchi S."/>
            <person name="Fujiwara T."/>
            <person name="Onuma R."/>
            <person name="Era A."/>
            <person name="Ohbayashi R."/>
            <person name="Uzuka A."/>
            <person name="Nozaki H."/>
            <person name="Yoshikawa H."/>
            <person name="Miyagishima S.Y."/>
        </authorList>
    </citation>
    <scope>NUCLEOTIDE SEQUENCE [LARGE SCALE GENOMIC DNA]</scope>
    <source>
        <strain evidence="13 14">NIES-2499</strain>
    </source>
</reference>
<name>A0A250XCI5_9CHLO</name>
<keyword evidence="6" id="KW-0809">Transit peptide</keyword>
<evidence type="ECO:0000256" key="4">
    <source>
        <dbReference type="ARBA" id="ARBA00012277"/>
    </source>
</evidence>
<dbReference type="Pfam" id="PF00676">
    <property type="entry name" value="E1_dh"/>
    <property type="match status" value="1"/>
</dbReference>
<dbReference type="InterPro" id="IPR001017">
    <property type="entry name" value="DH_E1"/>
</dbReference>
<dbReference type="PANTHER" id="PTHR43380:SF1">
    <property type="entry name" value="2-OXOISOVALERATE DEHYDROGENASE SUBUNIT ALPHA, MITOCHONDRIAL"/>
    <property type="match status" value="1"/>
</dbReference>
<dbReference type="EMBL" id="BEGY01000057">
    <property type="protein sequence ID" value="GAX80791.1"/>
    <property type="molecule type" value="Genomic_DNA"/>
</dbReference>
<protein>
    <recommendedName>
        <fullName evidence="4">3-methyl-2-oxobutanoate dehydrogenase (2-methylpropanoyl-transferring)</fullName>
        <ecNumber evidence="4">1.2.4.4</ecNumber>
    </recommendedName>
    <alternativeName>
        <fullName evidence="10">Branched-chain alpha-keto acid dehydrogenase E1 component alpha chain</fullName>
    </alternativeName>
</protein>
<keyword evidence="9" id="KW-0496">Mitochondrion</keyword>
<evidence type="ECO:0000256" key="1">
    <source>
        <dbReference type="ARBA" id="ARBA00001964"/>
    </source>
</evidence>
<comment type="caution">
    <text evidence="13">The sequence shown here is derived from an EMBL/GenBank/DDBJ whole genome shotgun (WGS) entry which is preliminary data.</text>
</comment>
<keyword evidence="14" id="KW-1185">Reference proteome</keyword>
<gene>
    <name evidence="13" type="ORF">CEUSTIGMA_g8227.t1</name>
</gene>
<evidence type="ECO:0000256" key="9">
    <source>
        <dbReference type="ARBA" id="ARBA00023128"/>
    </source>
</evidence>
<dbReference type="GO" id="GO:0046872">
    <property type="term" value="F:metal ion binding"/>
    <property type="evidence" value="ECO:0007669"/>
    <property type="project" value="UniProtKB-KW"/>
</dbReference>
<evidence type="ECO:0000256" key="5">
    <source>
        <dbReference type="ARBA" id="ARBA00022723"/>
    </source>
</evidence>
<dbReference type="FunFam" id="3.40.50.970:FF:000015">
    <property type="entry name" value="2-oxoisovalerate dehydrogenase subunit alpha"/>
    <property type="match status" value="1"/>
</dbReference>
<evidence type="ECO:0000256" key="11">
    <source>
        <dbReference type="ARBA" id="ARBA00052792"/>
    </source>
</evidence>
<evidence type="ECO:0000259" key="12">
    <source>
        <dbReference type="Pfam" id="PF00676"/>
    </source>
</evidence>
<evidence type="ECO:0000256" key="3">
    <source>
        <dbReference type="ARBA" id="ARBA00008646"/>
    </source>
</evidence>
<dbReference type="EC" id="1.2.4.4" evidence="4"/>
<accession>A0A250XCI5</accession>